<sequence length="94" mass="10704">MNYEENRGQKESMEKCWFNSMLSNKKLEHRCGLSKSMDSLDALGHTSGSEEPILNDAEKKIPSWDSYSFSNMNYLNSLFDIAGIFGVLSLIILF</sequence>
<protein>
    <submittedName>
        <fullName evidence="2">Uncharacterized protein</fullName>
    </submittedName>
</protein>
<dbReference type="Proteomes" id="UP001552299">
    <property type="component" value="Unassembled WGS sequence"/>
</dbReference>
<organism evidence="2 3">
    <name type="scientific">Dendrobium thyrsiflorum</name>
    <name type="common">Pinecone-like raceme dendrobium</name>
    <name type="synonym">Orchid</name>
    <dbReference type="NCBI Taxonomy" id="117978"/>
    <lineage>
        <taxon>Eukaryota</taxon>
        <taxon>Viridiplantae</taxon>
        <taxon>Streptophyta</taxon>
        <taxon>Embryophyta</taxon>
        <taxon>Tracheophyta</taxon>
        <taxon>Spermatophyta</taxon>
        <taxon>Magnoliopsida</taxon>
        <taxon>Liliopsida</taxon>
        <taxon>Asparagales</taxon>
        <taxon>Orchidaceae</taxon>
        <taxon>Epidendroideae</taxon>
        <taxon>Malaxideae</taxon>
        <taxon>Dendrobiinae</taxon>
        <taxon>Dendrobium</taxon>
    </lineage>
</organism>
<accession>A0ABD0TTR2</accession>
<dbReference type="EMBL" id="JANQDX010000033">
    <property type="protein sequence ID" value="KAL0902988.1"/>
    <property type="molecule type" value="Genomic_DNA"/>
</dbReference>
<evidence type="ECO:0000256" key="1">
    <source>
        <dbReference type="SAM" id="Phobius"/>
    </source>
</evidence>
<dbReference type="AlphaFoldDB" id="A0ABD0TTR2"/>
<evidence type="ECO:0000313" key="3">
    <source>
        <dbReference type="Proteomes" id="UP001552299"/>
    </source>
</evidence>
<keyword evidence="1" id="KW-1133">Transmembrane helix</keyword>
<keyword evidence="1" id="KW-0472">Membrane</keyword>
<reference evidence="2 3" key="1">
    <citation type="journal article" date="2024" name="Plant Biotechnol. J.">
        <title>Dendrobium thyrsiflorum genome and its molecular insights into genes involved in important horticultural traits.</title>
        <authorList>
            <person name="Chen B."/>
            <person name="Wang J.Y."/>
            <person name="Zheng P.J."/>
            <person name="Li K.L."/>
            <person name="Liang Y.M."/>
            <person name="Chen X.F."/>
            <person name="Zhang C."/>
            <person name="Zhao X."/>
            <person name="He X."/>
            <person name="Zhang G.Q."/>
            <person name="Liu Z.J."/>
            <person name="Xu Q."/>
        </authorList>
    </citation>
    <scope>NUCLEOTIDE SEQUENCE [LARGE SCALE GENOMIC DNA]</scope>
    <source>
        <strain evidence="2">GZMU011</strain>
    </source>
</reference>
<keyword evidence="3" id="KW-1185">Reference proteome</keyword>
<keyword evidence="1" id="KW-0812">Transmembrane</keyword>
<evidence type="ECO:0000313" key="2">
    <source>
        <dbReference type="EMBL" id="KAL0902988.1"/>
    </source>
</evidence>
<feature type="transmembrane region" description="Helical" evidence="1">
    <location>
        <begin position="74"/>
        <end position="93"/>
    </location>
</feature>
<proteinExistence type="predicted"/>
<gene>
    <name evidence="2" type="ORF">M5K25_028322</name>
</gene>
<comment type="caution">
    <text evidence="2">The sequence shown here is derived from an EMBL/GenBank/DDBJ whole genome shotgun (WGS) entry which is preliminary data.</text>
</comment>
<name>A0ABD0TTR2_DENTH</name>